<dbReference type="RefSeq" id="WP_172184814.1">
    <property type="nucleotide sequence ID" value="NZ_CAWPPK010000223.1"/>
</dbReference>
<dbReference type="EC" id="3.1.3.87" evidence="2"/>
<dbReference type="PANTHER" id="PTHR43344">
    <property type="entry name" value="PHOSPHOSERINE PHOSPHATASE"/>
    <property type="match status" value="1"/>
</dbReference>
<reference evidence="2 3" key="1">
    <citation type="journal article" date="2020" name="Sci. Rep.">
        <title>A novel cyanobacterial geosmin producer, revising GeoA distribution and dispersion patterns in Bacteria.</title>
        <authorList>
            <person name="Churro C."/>
            <person name="Semedo-Aguiar A.P."/>
            <person name="Silva A.D."/>
            <person name="Pereira-Leal J.B."/>
            <person name="Leite R.B."/>
        </authorList>
    </citation>
    <scope>NUCLEOTIDE SEQUENCE [LARGE SCALE GENOMIC DNA]</scope>
    <source>
        <strain evidence="2 3">IPMA8</strain>
    </source>
</reference>
<dbReference type="PANTHER" id="PTHR43344:SF21">
    <property type="entry name" value="POLYOL PHOSPHATE PHOSPHATASE PYP1"/>
    <property type="match status" value="1"/>
</dbReference>
<gene>
    <name evidence="2" type="primary">mtnX</name>
    <name evidence="2" type="ORF">E5S67_00298</name>
</gene>
<evidence type="ECO:0000313" key="2">
    <source>
        <dbReference type="EMBL" id="NQE32582.1"/>
    </source>
</evidence>
<dbReference type="Pfam" id="PF12710">
    <property type="entry name" value="HAD"/>
    <property type="match status" value="1"/>
</dbReference>
<dbReference type="Proteomes" id="UP000702425">
    <property type="component" value="Unassembled WGS sequence"/>
</dbReference>
<dbReference type="Gene3D" id="3.90.1470.20">
    <property type="match status" value="1"/>
</dbReference>
<dbReference type="InterPro" id="IPR036412">
    <property type="entry name" value="HAD-like_sf"/>
</dbReference>
<evidence type="ECO:0000313" key="3">
    <source>
        <dbReference type="Proteomes" id="UP000702425"/>
    </source>
</evidence>
<proteinExistence type="inferred from homology"/>
<name>A0ABX2CSD1_9CYAN</name>
<comment type="similarity">
    <text evidence="1">Belongs to the HAD-like hydrolase superfamily. SerB family.</text>
</comment>
<dbReference type="NCBIfam" id="TIGR01488">
    <property type="entry name" value="HAD-SF-IB"/>
    <property type="match status" value="1"/>
</dbReference>
<keyword evidence="3" id="KW-1185">Reference proteome</keyword>
<dbReference type="SUPFAM" id="SSF56784">
    <property type="entry name" value="HAD-like"/>
    <property type="match status" value="1"/>
</dbReference>
<dbReference type="InterPro" id="IPR023214">
    <property type="entry name" value="HAD_sf"/>
</dbReference>
<dbReference type="Gene3D" id="3.40.50.1000">
    <property type="entry name" value="HAD superfamily/HAD-like"/>
    <property type="match status" value="1"/>
</dbReference>
<keyword evidence="2" id="KW-0378">Hydrolase</keyword>
<organism evidence="2 3">
    <name type="scientific">Microcoleus asticus IPMA8</name>
    <dbReference type="NCBI Taxonomy" id="2563858"/>
    <lineage>
        <taxon>Bacteria</taxon>
        <taxon>Bacillati</taxon>
        <taxon>Cyanobacteriota</taxon>
        <taxon>Cyanophyceae</taxon>
        <taxon>Oscillatoriophycideae</taxon>
        <taxon>Oscillatoriales</taxon>
        <taxon>Microcoleaceae</taxon>
        <taxon>Microcoleus</taxon>
        <taxon>Microcoleus asticus</taxon>
    </lineage>
</organism>
<dbReference type="GO" id="GO:0043716">
    <property type="term" value="F:2-hydroxy-3-keto-5-methylthiopentenyl-1-phosphate phosphatase activity"/>
    <property type="evidence" value="ECO:0007669"/>
    <property type="project" value="UniProtKB-EC"/>
</dbReference>
<dbReference type="EMBL" id="SRRZ01000003">
    <property type="protein sequence ID" value="NQE32582.1"/>
    <property type="molecule type" value="Genomic_DNA"/>
</dbReference>
<accession>A0ABX2CSD1</accession>
<protein>
    <submittedName>
        <fullName evidence="2">2-hydroxy-3-keto-5-methylthiopentenyl-1-phosphate phosphatase</fullName>
        <ecNumber evidence="2">3.1.3.87</ecNumber>
    </submittedName>
</protein>
<dbReference type="InterPro" id="IPR050582">
    <property type="entry name" value="HAD-like_SerB"/>
</dbReference>
<evidence type="ECO:0000256" key="1">
    <source>
        <dbReference type="ARBA" id="ARBA00009184"/>
    </source>
</evidence>
<sequence>MTDDKQKSSIPNNQQRVVFCDFDGTITVEETFVAMLKHFAPELSSQLMPEIYARRLSLRSGVRQLLESIPSECYGEIVEFSRGRLMRPGLLELLDFLDERKVDFAIVSGGLRVMVETVMGDLVHRASVIYAVDVDASGPRLQVNSEFEGDTELVSKVRVMGQHPAQEQVVIGDSLTDFNMALQASSVFARDRLAEYLDEQQKPYTKWDNFFDVLESLSQKWN</sequence>
<comment type="caution">
    <text evidence="2">The sequence shown here is derived from an EMBL/GenBank/DDBJ whole genome shotgun (WGS) entry which is preliminary data.</text>
</comment>